<feature type="transmembrane region" description="Helical" evidence="7">
    <location>
        <begin position="130"/>
        <end position="148"/>
    </location>
</feature>
<feature type="transmembrane region" description="Helical" evidence="7">
    <location>
        <begin position="205"/>
        <end position="222"/>
    </location>
</feature>
<feature type="transmembrane region" description="Helical" evidence="7">
    <location>
        <begin position="228"/>
        <end position="244"/>
    </location>
</feature>
<proteinExistence type="predicted"/>
<dbReference type="PANTHER" id="PTHR33545">
    <property type="entry name" value="UPF0750 MEMBRANE PROTEIN YITT-RELATED"/>
    <property type="match status" value="1"/>
</dbReference>
<evidence type="ECO:0000313" key="9">
    <source>
        <dbReference type="Proteomes" id="UP001234354"/>
    </source>
</evidence>
<evidence type="ECO:0000256" key="4">
    <source>
        <dbReference type="ARBA" id="ARBA00022989"/>
    </source>
</evidence>
<comment type="subcellular location">
    <subcellularLocation>
        <location evidence="1">Cell membrane</location>
        <topology evidence="1">Multi-pass membrane protein</topology>
    </subcellularLocation>
</comment>
<evidence type="ECO:0000256" key="7">
    <source>
        <dbReference type="SAM" id="Phobius"/>
    </source>
</evidence>
<keyword evidence="3 7" id="KW-0812">Transmembrane</keyword>
<keyword evidence="2" id="KW-1003">Cell membrane</keyword>
<dbReference type="PANTHER" id="PTHR33545:SF5">
    <property type="entry name" value="UPF0750 MEMBRANE PROTEIN YITT"/>
    <property type="match status" value="1"/>
</dbReference>
<feature type="transmembrane region" description="Helical" evidence="7">
    <location>
        <begin position="105"/>
        <end position="123"/>
    </location>
</feature>
<dbReference type="EMBL" id="JAUTBB010000001">
    <property type="protein sequence ID" value="MDQ1118222.1"/>
    <property type="molecule type" value="Genomic_DNA"/>
</dbReference>
<evidence type="ECO:0000313" key="8">
    <source>
        <dbReference type="EMBL" id="MDQ1118222.1"/>
    </source>
</evidence>
<keyword evidence="4 7" id="KW-1133">Transmembrane helix</keyword>
<feature type="transmembrane region" description="Helical" evidence="7">
    <location>
        <begin position="160"/>
        <end position="193"/>
    </location>
</feature>
<feature type="transmembrane region" description="Helical" evidence="7">
    <location>
        <begin position="77"/>
        <end position="99"/>
    </location>
</feature>
<dbReference type="InterPro" id="IPR003740">
    <property type="entry name" value="YitT"/>
</dbReference>
<accession>A0AAW8G8M4</accession>
<reference evidence="8" key="1">
    <citation type="submission" date="2023-07" db="EMBL/GenBank/DDBJ databases">
        <title>Functional and genomic diversity of the sorghum phyllosphere microbiome.</title>
        <authorList>
            <person name="Shade A."/>
        </authorList>
    </citation>
    <scope>NUCLEOTIDE SEQUENCE</scope>
    <source>
        <strain evidence="8">SORGH_AS_0908</strain>
    </source>
</reference>
<gene>
    <name evidence="8" type="ORF">QE383_000530</name>
</gene>
<organism evidence="8 9">
    <name type="scientific">Pseudoxanthomonas winnipegensis</name>
    <dbReference type="NCBI Taxonomy" id="2480810"/>
    <lineage>
        <taxon>Bacteria</taxon>
        <taxon>Pseudomonadati</taxon>
        <taxon>Pseudomonadota</taxon>
        <taxon>Gammaproteobacteria</taxon>
        <taxon>Lysobacterales</taxon>
        <taxon>Lysobacteraceae</taxon>
        <taxon>Pseudoxanthomonas</taxon>
    </lineage>
</organism>
<comment type="caution">
    <text evidence="8">The sequence shown here is derived from an EMBL/GenBank/DDBJ whole genome shotgun (WGS) entry which is preliminary data.</text>
</comment>
<dbReference type="AlphaFoldDB" id="A0AAW8G8M4"/>
<dbReference type="Proteomes" id="UP001234354">
    <property type="component" value="Unassembled WGS sequence"/>
</dbReference>
<evidence type="ECO:0000256" key="6">
    <source>
        <dbReference type="SAM" id="MobiDB-lite"/>
    </source>
</evidence>
<evidence type="ECO:0000256" key="3">
    <source>
        <dbReference type="ARBA" id="ARBA00022692"/>
    </source>
</evidence>
<protein>
    <submittedName>
        <fullName evidence="8">Uncharacterized membrane-anchored protein YitT (DUF2179 family)</fullName>
    </submittedName>
</protein>
<name>A0AAW8G8M4_9GAMM</name>
<evidence type="ECO:0000256" key="2">
    <source>
        <dbReference type="ARBA" id="ARBA00022475"/>
    </source>
</evidence>
<sequence length="252" mass="26562">MTPAKPPSDASALDTPAQEIGLDDGGADHSPPGVVVTSGPLTPPPDSEGTAVDDRAFHHSVAEDVQGMVLATLTASLGLAVFAKGGLMIGGMAGVAFLAHYTFGWNFGLMFVLVNLPFYWLSVRRMGWEFTLKTFVAVGACGVLTDLLPHWAPYAQMTPLYSALVGGALVGMGILFFIRHHASLGGVGILAVYLQRTRGISAGKVQMTFDAVLMGVACFTLAPSKVLYSALGAVVLSLVLMFNHRPHRYMGV</sequence>
<keyword evidence="5 7" id="KW-0472">Membrane</keyword>
<evidence type="ECO:0000256" key="5">
    <source>
        <dbReference type="ARBA" id="ARBA00023136"/>
    </source>
</evidence>
<dbReference type="InterPro" id="IPR051461">
    <property type="entry name" value="UPF0750_membrane"/>
</dbReference>
<dbReference type="GO" id="GO:0005886">
    <property type="term" value="C:plasma membrane"/>
    <property type="evidence" value="ECO:0007669"/>
    <property type="project" value="UniProtKB-SubCell"/>
</dbReference>
<dbReference type="Pfam" id="PF02588">
    <property type="entry name" value="YitT_membrane"/>
    <property type="match status" value="1"/>
</dbReference>
<evidence type="ECO:0000256" key="1">
    <source>
        <dbReference type="ARBA" id="ARBA00004651"/>
    </source>
</evidence>
<feature type="region of interest" description="Disordered" evidence="6">
    <location>
        <begin position="1"/>
        <end position="50"/>
    </location>
</feature>